<dbReference type="OrthoDB" id="5461359at2"/>
<gene>
    <name evidence="12" type="ORF">dsat_2412</name>
</gene>
<dbReference type="InterPro" id="IPR014161">
    <property type="entry name" value="Tol-Pal_TolA"/>
</dbReference>
<evidence type="ECO:0000256" key="9">
    <source>
        <dbReference type="ARBA" id="ARBA00023136"/>
    </source>
</evidence>
<proteinExistence type="inferred from homology"/>
<keyword evidence="3" id="KW-0813">Transport</keyword>
<keyword evidence="5" id="KW-0997">Cell inner membrane</keyword>
<evidence type="ECO:0000256" key="10">
    <source>
        <dbReference type="SAM" id="MobiDB-lite"/>
    </source>
</evidence>
<dbReference type="NCBIfam" id="TIGR01352">
    <property type="entry name" value="tonB_Cterm"/>
    <property type="match status" value="1"/>
</dbReference>
<dbReference type="PANTHER" id="PTHR33446:SF2">
    <property type="entry name" value="PROTEIN TONB"/>
    <property type="match status" value="1"/>
</dbReference>
<dbReference type="PROSITE" id="PS52015">
    <property type="entry name" value="TONB_CTD"/>
    <property type="match status" value="1"/>
</dbReference>
<feature type="compositionally biased region" description="Basic and acidic residues" evidence="10">
    <location>
        <begin position="61"/>
        <end position="156"/>
    </location>
</feature>
<comment type="subcellular location">
    <subcellularLocation>
        <location evidence="1">Cell inner membrane</location>
        <topology evidence="1">Single-pass membrane protein</topology>
        <orientation evidence="1">Periplasmic side</orientation>
    </subcellularLocation>
</comment>
<name>S7UM78_9BACT</name>
<feature type="compositionally biased region" description="Low complexity" evidence="10">
    <location>
        <begin position="157"/>
        <end position="166"/>
    </location>
</feature>
<dbReference type="GO" id="GO:0015031">
    <property type="term" value="P:protein transport"/>
    <property type="evidence" value="ECO:0007669"/>
    <property type="project" value="UniProtKB-KW"/>
</dbReference>
<dbReference type="PRINTS" id="PR01217">
    <property type="entry name" value="PRICHEXTENSN"/>
</dbReference>
<evidence type="ECO:0000256" key="8">
    <source>
        <dbReference type="ARBA" id="ARBA00022989"/>
    </source>
</evidence>
<protein>
    <submittedName>
        <fullName evidence="12">Protein TolA</fullName>
    </submittedName>
</protein>
<dbReference type="AlphaFoldDB" id="S7UM78"/>
<keyword evidence="6" id="KW-0812">Transmembrane</keyword>
<dbReference type="EMBL" id="ATHI01000005">
    <property type="protein sequence ID" value="EPR35049.1"/>
    <property type="molecule type" value="Genomic_DNA"/>
</dbReference>
<dbReference type="Gene3D" id="3.30.1150.10">
    <property type="match status" value="1"/>
</dbReference>
<dbReference type="GO" id="GO:0031992">
    <property type="term" value="F:energy transducer activity"/>
    <property type="evidence" value="ECO:0007669"/>
    <property type="project" value="TreeGrafter"/>
</dbReference>
<keyword evidence="9" id="KW-0472">Membrane</keyword>
<evidence type="ECO:0000256" key="5">
    <source>
        <dbReference type="ARBA" id="ARBA00022519"/>
    </source>
</evidence>
<dbReference type="GO" id="GO:0019534">
    <property type="term" value="F:toxin transmembrane transporter activity"/>
    <property type="evidence" value="ECO:0007669"/>
    <property type="project" value="InterPro"/>
</dbReference>
<dbReference type="NCBIfam" id="TIGR02794">
    <property type="entry name" value="tolA_full"/>
    <property type="match status" value="1"/>
</dbReference>
<evidence type="ECO:0000256" key="7">
    <source>
        <dbReference type="ARBA" id="ARBA00022927"/>
    </source>
</evidence>
<dbReference type="GO" id="GO:0043213">
    <property type="term" value="P:bacteriocin transport"/>
    <property type="evidence" value="ECO:0007669"/>
    <property type="project" value="InterPro"/>
</dbReference>
<dbReference type="PATRIC" id="fig|1121439.3.peg.806"/>
<evidence type="ECO:0000313" key="13">
    <source>
        <dbReference type="Proteomes" id="UP000014975"/>
    </source>
</evidence>
<dbReference type="PANTHER" id="PTHR33446">
    <property type="entry name" value="PROTEIN TONB-RELATED"/>
    <property type="match status" value="1"/>
</dbReference>
<feature type="region of interest" description="Disordered" evidence="10">
    <location>
        <begin position="48"/>
        <end position="176"/>
    </location>
</feature>
<dbReference type="InterPro" id="IPR051045">
    <property type="entry name" value="TonB-dependent_transducer"/>
</dbReference>
<keyword evidence="8" id="KW-1133">Transmembrane helix</keyword>
<evidence type="ECO:0000256" key="6">
    <source>
        <dbReference type="ARBA" id="ARBA00022692"/>
    </source>
</evidence>
<evidence type="ECO:0000256" key="3">
    <source>
        <dbReference type="ARBA" id="ARBA00022448"/>
    </source>
</evidence>
<accession>S7UM78</accession>
<comment type="similarity">
    <text evidence="2">Belongs to the TonB family.</text>
</comment>
<dbReference type="GO" id="GO:0098797">
    <property type="term" value="C:plasma membrane protein complex"/>
    <property type="evidence" value="ECO:0007669"/>
    <property type="project" value="TreeGrafter"/>
</dbReference>
<feature type="domain" description="TonB C-terminal" evidence="11">
    <location>
        <begin position="180"/>
        <end position="269"/>
    </location>
</feature>
<dbReference type="SUPFAM" id="SSF74653">
    <property type="entry name" value="TolA/TonB C-terminal domain"/>
    <property type="match status" value="1"/>
</dbReference>
<dbReference type="STRING" id="1121439.dsat_2412"/>
<sequence length="269" mass="29637">MRSGLPYSLALHLAVVLVVWLASIISPTPVIRLDLPVVQVDLVTLEQPKPAPRPAPVPPKPEPKPEPPKPEPPKPEPPKPEPVPEPKPEPKPITEKTPEPKPEPKPEPPKPEPKPEPKKPPEPTPEEIRRKALEDAKKKAEAERRKAEQADPRKQALAEAQRQAQQSGQPSGEGQTSGVVDIYANLVMQIIKNNWRYPALRPDPSLVATIELAVDKDGTIVGFKVLRQSGRADFDSSVVKAVEETKTLPPPPEGLRTIVVNFNLEELLR</sequence>
<dbReference type="RefSeq" id="WP_020886298.1">
    <property type="nucleotide sequence ID" value="NZ_ATHI01000005.1"/>
</dbReference>
<comment type="caution">
    <text evidence="12">The sequence shown here is derived from an EMBL/GenBank/DDBJ whole genome shotgun (WGS) entry which is preliminary data.</text>
</comment>
<dbReference type="Proteomes" id="UP000014975">
    <property type="component" value="Unassembled WGS sequence"/>
</dbReference>
<dbReference type="InterPro" id="IPR006260">
    <property type="entry name" value="TonB/TolA_C"/>
</dbReference>
<organism evidence="12 13">
    <name type="scientific">Alkalidesulfovibrio alkalitolerans DSM 16529</name>
    <dbReference type="NCBI Taxonomy" id="1121439"/>
    <lineage>
        <taxon>Bacteria</taxon>
        <taxon>Pseudomonadati</taxon>
        <taxon>Thermodesulfobacteriota</taxon>
        <taxon>Desulfovibrionia</taxon>
        <taxon>Desulfovibrionales</taxon>
        <taxon>Desulfovibrionaceae</taxon>
        <taxon>Alkalidesulfovibrio</taxon>
    </lineage>
</organism>
<reference evidence="12 13" key="1">
    <citation type="journal article" date="2013" name="Genome Announc.">
        <title>Draft genome sequences for three mercury-methylating, sulfate-reducing bacteria.</title>
        <authorList>
            <person name="Brown S.D."/>
            <person name="Hurt R.A.Jr."/>
            <person name="Gilmour C.C."/>
            <person name="Elias D.A."/>
        </authorList>
    </citation>
    <scope>NUCLEOTIDE SEQUENCE [LARGE SCALE GENOMIC DNA]</scope>
    <source>
        <strain evidence="12 13">DSM 16529</strain>
    </source>
</reference>
<evidence type="ECO:0000259" key="11">
    <source>
        <dbReference type="PROSITE" id="PS52015"/>
    </source>
</evidence>
<evidence type="ECO:0000313" key="12">
    <source>
        <dbReference type="EMBL" id="EPR35049.1"/>
    </source>
</evidence>
<evidence type="ECO:0000256" key="1">
    <source>
        <dbReference type="ARBA" id="ARBA00004383"/>
    </source>
</evidence>
<dbReference type="InterPro" id="IPR037682">
    <property type="entry name" value="TonB_C"/>
</dbReference>
<evidence type="ECO:0000256" key="2">
    <source>
        <dbReference type="ARBA" id="ARBA00006555"/>
    </source>
</evidence>
<feature type="compositionally biased region" description="Polar residues" evidence="10">
    <location>
        <begin position="167"/>
        <end position="176"/>
    </location>
</feature>
<keyword evidence="7" id="KW-0653">Protein transport</keyword>
<dbReference type="Pfam" id="PF13103">
    <property type="entry name" value="TonB_2"/>
    <property type="match status" value="1"/>
</dbReference>
<feature type="compositionally biased region" description="Pro residues" evidence="10">
    <location>
        <begin position="49"/>
        <end position="60"/>
    </location>
</feature>
<dbReference type="eggNOG" id="COG0810">
    <property type="taxonomic scope" value="Bacteria"/>
</dbReference>
<keyword evidence="4" id="KW-1003">Cell membrane</keyword>
<evidence type="ECO:0000256" key="4">
    <source>
        <dbReference type="ARBA" id="ARBA00022475"/>
    </source>
</evidence>
<keyword evidence="13" id="KW-1185">Reference proteome</keyword>